<reference evidence="1" key="1">
    <citation type="submission" date="2020-03" db="EMBL/GenBank/DDBJ databases">
        <title>Castanea mollissima Vanexum genome sequencing.</title>
        <authorList>
            <person name="Staton M."/>
        </authorList>
    </citation>
    <scope>NUCLEOTIDE SEQUENCE</scope>
    <source>
        <tissue evidence="1">Leaf</tissue>
    </source>
</reference>
<sequence>MYVLFHSFHSTSLDPSLLCSKRFQFARWVSINFNMRRMDNRGDFIQRLGLDISIYILNLLEDPSDLVRACAVSHSWSRF</sequence>
<dbReference type="EMBL" id="JRKL02009693">
    <property type="protein sequence ID" value="KAF3946228.1"/>
    <property type="molecule type" value="Genomic_DNA"/>
</dbReference>
<name>A0A8J4V2Q4_9ROSI</name>
<keyword evidence="2" id="KW-1185">Reference proteome</keyword>
<evidence type="ECO:0008006" key="3">
    <source>
        <dbReference type="Google" id="ProtNLM"/>
    </source>
</evidence>
<proteinExistence type="predicted"/>
<dbReference type="InterPro" id="IPR036047">
    <property type="entry name" value="F-box-like_dom_sf"/>
</dbReference>
<gene>
    <name evidence="1" type="ORF">CMV_027483</name>
</gene>
<evidence type="ECO:0000313" key="2">
    <source>
        <dbReference type="Proteomes" id="UP000737018"/>
    </source>
</evidence>
<feature type="non-terminal residue" evidence="1">
    <location>
        <position position="1"/>
    </location>
</feature>
<accession>A0A8J4V2Q4</accession>
<dbReference type="Proteomes" id="UP000737018">
    <property type="component" value="Unassembled WGS sequence"/>
</dbReference>
<dbReference type="OrthoDB" id="63379at2759"/>
<dbReference type="AlphaFoldDB" id="A0A8J4V2Q4"/>
<dbReference type="Gene3D" id="1.20.1280.50">
    <property type="match status" value="1"/>
</dbReference>
<organism evidence="1 2">
    <name type="scientific">Castanea mollissima</name>
    <name type="common">Chinese chestnut</name>
    <dbReference type="NCBI Taxonomy" id="60419"/>
    <lineage>
        <taxon>Eukaryota</taxon>
        <taxon>Viridiplantae</taxon>
        <taxon>Streptophyta</taxon>
        <taxon>Embryophyta</taxon>
        <taxon>Tracheophyta</taxon>
        <taxon>Spermatophyta</taxon>
        <taxon>Magnoliopsida</taxon>
        <taxon>eudicotyledons</taxon>
        <taxon>Gunneridae</taxon>
        <taxon>Pentapetalae</taxon>
        <taxon>rosids</taxon>
        <taxon>fabids</taxon>
        <taxon>Fagales</taxon>
        <taxon>Fagaceae</taxon>
        <taxon>Castanea</taxon>
    </lineage>
</organism>
<dbReference type="SUPFAM" id="SSF81383">
    <property type="entry name" value="F-box domain"/>
    <property type="match status" value="1"/>
</dbReference>
<evidence type="ECO:0000313" key="1">
    <source>
        <dbReference type="EMBL" id="KAF3946228.1"/>
    </source>
</evidence>
<protein>
    <recommendedName>
        <fullName evidence="3">F-box domain-containing protein</fullName>
    </recommendedName>
</protein>
<comment type="caution">
    <text evidence="1">The sequence shown here is derived from an EMBL/GenBank/DDBJ whole genome shotgun (WGS) entry which is preliminary data.</text>
</comment>